<organism evidence="2 3">
    <name type="scientific">Bailinhaonella thermotolerans</name>
    <dbReference type="NCBI Taxonomy" id="1070861"/>
    <lineage>
        <taxon>Bacteria</taxon>
        <taxon>Bacillati</taxon>
        <taxon>Actinomycetota</taxon>
        <taxon>Actinomycetes</taxon>
        <taxon>Streptosporangiales</taxon>
        <taxon>Streptosporangiaceae</taxon>
        <taxon>Bailinhaonella</taxon>
    </lineage>
</organism>
<gene>
    <name evidence="2" type="ORF">D5H75_29000</name>
</gene>
<accession>A0A3A4A9V1</accession>
<dbReference type="Proteomes" id="UP000265768">
    <property type="component" value="Unassembled WGS sequence"/>
</dbReference>
<dbReference type="InterPro" id="IPR039422">
    <property type="entry name" value="MarR/SlyA-like"/>
</dbReference>
<evidence type="ECO:0000313" key="3">
    <source>
        <dbReference type="Proteomes" id="UP000265768"/>
    </source>
</evidence>
<dbReference type="OrthoDB" id="162531at2"/>
<dbReference type="PANTHER" id="PTHR33164">
    <property type="entry name" value="TRANSCRIPTIONAL REGULATOR, MARR FAMILY"/>
    <property type="match status" value="1"/>
</dbReference>
<comment type="caution">
    <text evidence="2">The sequence shown here is derived from an EMBL/GenBank/DDBJ whole genome shotgun (WGS) entry which is preliminary data.</text>
</comment>
<dbReference type="PANTHER" id="PTHR33164:SF106">
    <property type="entry name" value="TRANSCRIPTIONAL REGULATORY PROTEIN"/>
    <property type="match status" value="1"/>
</dbReference>
<dbReference type="GO" id="GO:0006950">
    <property type="term" value="P:response to stress"/>
    <property type="evidence" value="ECO:0007669"/>
    <property type="project" value="TreeGrafter"/>
</dbReference>
<evidence type="ECO:0000259" key="1">
    <source>
        <dbReference type="PROSITE" id="PS50995"/>
    </source>
</evidence>
<dbReference type="EMBL" id="QZEY01000014">
    <property type="protein sequence ID" value="RJL24819.1"/>
    <property type="molecule type" value="Genomic_DNA"/>
</dbReference>
<proteinExistence type="predicted"/>
<keyword evidence="3" id="KW-1185">Reference proteome</keyword>
<dbReference type="InterPro" id="IPR000835">
    <property type="entry name" value="HTH_MarR-typ"/>
</dbReference>
<evidence type="ECO:0000313" key="2">
    <source>
        <dbReference type="EMBL" id="RJL24819.1"/>
    </source>
</evidence>
<dbReference type="AlphaFoldDB" id="A0A3A4A9V1"/>
<dbReference type="SUPFAM" id="SSF46785">
    <property type="entry name" value="Winged helix' DNA-binding domain"/>
    <property type="match status" value="1"/>
</dbReference>
<dbReference type="RefSeq" id="WP_119929735.1">
    <property type="nucleotide sequence ID" value="NZ_QZEY01000014.1"/>
</dbReference>
<sequence length="148" mass="15821">MDDTDLGWELSTAVVLFHEAVARRLGLSAVDHKALGVITRRGPLTAGALAAELGMNASAVTALVDRLERAGHARRAPDPADRRRVLVHPAGTPALGDVFAALTREMTAMMSKYDERETAAILDYIRNTIAVLRAQTAALTAAGERPRP</sequence>
<reference evidence="2 3" key="1">
    <citation type="submission" date="2018-09" db="EMBL/GenBank/DDBJ databases">
        <title>YIM 75507 draft genome.</title>
        <authorList>
            <person name="Tang S."/>
            <person name="Feng Y."/>
        </authorList>
    </citation>
    <scope>NUCLEOTIDE SEQUENCE [LARGE SCALE GENOMIC DNA]</scope>
    <source>
        <strain evidence="2 3">YIM 75507</strain>
    </source>
</reference>
<dbReference type="GO" id="GO:0003700">
    <property type="term" value="F:DNA-binding transcription factor activity"/>
    <property type="evidence" value="ECO:0007669"/>
    <property type="project" value="InterPro"/>
</dbReference>
<dbReference type="SMART" id="SM00347">
    <property type="entry name" value="HTH_MARR"/>
    <property type="match status" value="1"/>
</dbReference>
<dbReference type="Pfam" id="PF12802">
    <property type="entry name" value="MarR_2"/>
    <property type="match status" value="1"/>
</dbReference>
<dbReference type="InterPro" id="IPR036388">
    <property type="entry name" value="WH-like_DNA-bd_sf"/>
</dbReference>
<dbReference type="PROSITE" id="PS50995">
    <property type="entry name" value="HTH_MARR_2"/>
    <property type="match status" value="1"/>
</dbReference>
<protein>
    <submittedName>
        <fullName evidence="2">MarR family transcriptional regulator</fullName>
    </submittedName>
</protein>
<name>A0A3A4A9V1_9ACTN</name>
<dbReference type="Gene3D" id="1.10.10.10">
    <property type="entry name" value="Winged helix-like DNA-binding domain superfamily/Winged helix DNA-binding domain"/>
    <property type="match status" value="1"/>
</dbReference>
<feature type="domain" description="HTH marR-type" evidence="1">
    <location>
        <begin position="1"/>
        <end position="130"/>
    </location>
</feature>
<dbReference type="InterPro" id="IPR036390">
    <property type="entry name" value="WH_DNA-bd_sf"/>
</dbReference>